<keyword evidence="8" id="KW-0539">Nucleus</keyword>
<dbReference type="Gene3D" id="3.70.10.10">
    <property type="match status" value="1"/>
</dbReference>
<dbReference type="EMBL" id="LR789548">
    <property type="protein sequence ID" value="CAB3265410.1"/>
    <property type="molecule type" value="mRNA"/>
</dbReference>
<reference evidence="12" key="1">
    <citation type="submission" date="2020-04" db="EMBL/GenBank/DDBJ databases">
        <authorList>
            <person name="Neveu A P."/>
        </authorList>
    </citation>
    <scope>NUCLEOTIDE SEQUENCE</scope>
    <source>
        <tissue evidence="12">Whole embryo</tissue>
    </source>
</reference>
<keyword evidence="3" id="KW-0597">Phosphoprotein</keyword>
<proteinExistence type="evidence at transcript level"/>
<dbReference type="SUPFAM" id="SSF55979">
    <property type="entry name" value="DNA clamp"/>
    <property type="match status" value="1"/>
</dbReference>
<dbReference type="CDD" id="cd00577">
    <property type="entry name" value="PCNA"/>
    <property type="match status" value="1"/>
</dbReference>
<feature type="compositionally biased region" description="Basic residues" evidence="11">
    <location>
        <begin position="300"/>
        <end position="312"/>
    </location>
</feature>
<dbReference type="GO" id="GO:0004527">
    <property type="term" value="F:exonuclease activity"/>
    <property type="evidence" value="ECO:0007669"/>
    <property type="project" value="UniProtKB-KW"/>
</dbReference>
<evidence type="ECO:0000256" key="1">
    <source>
        <dbReference type="ARBA" id="ARBA00004123"/>
    </source>
</evidence>
<comment type="subcellular location">
    <subcellularLocation>
        <location evidence="1">Nucleus</location>
    </subcellularLocation>
</comment>
<keyword evidence="6" id="KW-0378">Hydrolase</keyword>
<evidence type="ECO:0000256" key="6">
    <source>
        <dbReference type="ARBA" id="ARBA00022801"/>
    </source>
</evidence>
<evidence type="ECO:0000256" key="5">
    <source>
        <dbReference type="ARBA" id="ARBA00022763"/>
    </source>
</evidence>
<evidence type="ECO:0000313" key="12">
    <source>
        <dbReference type="EMBL" id="CAB3265410.1"/>
    </source>
</evidence>
<keyword evidence="7" id="KW-0269">Exonuclease</keyword>
<dbReference type="GO" id="GO:0006281">
    <property type="term" value="P:DNA repair"/>
    <property type="evidence" value="ECO:0007669"/>
    <property type="project" value="UniProtKB-UniRule"/>
</dbReference>
<dbReference type="FunFam" id="3.70.10.10:FF:000005">
    <property type="entry name" value="Cell cycle checkpoint control protein"/>
    <property type="match status" value="1"/>
</dbReference>
<comment type="similarity">
    <text evidence="2 10">Belongs to the rad9 family.</text>
</comment>
<organism evidence="12">
    <name type="scientific">Phallusia mammillata</name>
    <dbReference type="NCBI Taxonomy" id="59560"/>
    <lineage>
        <taxon>Eukaryota</taxon>
        <taxon>Metazoa</taxon>
        <taxon>Chordata</taxon>
        <taxon>Tunicata</taxon>
        <taxon>Ascidiacea</taxon>
        <taxon>Phlebobranchia</taxon>
        <taxon>Ascidiidae</taxon>
        <taxon>Phallusia</taxon>
    </lineage>
</organism>
<feature type="region of interest" description="Disordered" evidence="11">
    <location>
        <begin position="355"/>
        <end position="375"/>
    </location>
</feature>
<evidence type="ECO:0000256" key="4">
    <source>
        <dbReference type="ARBA" id="ARBA00022722"/>
    </source>
</evidence>
<evidence type="ECO:0000256" key="8">
    <source>
        <dbReference type="ARBA" id="ARBA00023242"/>
    </source>
</evidence>
<dbReference type="GO" id="GO:0030896">
    <property type="term" value="C:checkpoint clamp complex"/>
    <property type="evidence" value="ECO:0007669"/>
    <property type="project" value="UniProtKB-UniRule"/>
</dbReference>
<dbReference type="Pfam" id="PF04139">
    <property type="entry name" value="Rad9"/>
    <property type="match status" value="1"/>
</dbReference>
<evidence type="ECO:0000256" key="2">
    <source>
        <dbReference type="ARBA" id="ARBA00008494"/>
    </source>
</evidence>
<dbReference type="PIRSF" id="PIRSF009303">
    <property type="entry name" value="Cell_cycle_RAD9"/>
    <property type="match status" value="1"/>
</dbReference>
<keyword evidence="4" id="KW-0540">Nuclease</keyword>
<protein>
    <recommendedName>
        <fullName evidence="10">Cell cycle checkpoint control protein</fullName>
    </recommendedName>
</protein>
<dbReference type="GO" id="GO:0031573">
    <property type="term" value="P:mitotic intra-S DNA damage checkpoint signaling"/>
    <property type="evidence" value="ECO:0007669"/>
    <property type="project" value="TreeGrafter"/>
</dbReference>
<dbReference type="PANTHER" id="PTHR15237">
    <property type="entry name" value="DNA REPAIR PROTEIN RAD9"/>
    <property type="match status" value="1"/>
</dbReference>
<comment type="function">
    <text evidence="9">Component of the 9-1-1 cell-cycle checkpoint response complex that plays a major role in DNA repair. The 9-1-1 complex is recruited to DNA lesion upon damage by the RAD17-replication factor C (RFC) clamp loader complex. Acts then as a sliding clamp platform on DNA for several proteins involved in long-patch base excision repair (LP-BER). The 9-1-1 complex stimulates DNA polymerase beta (POLB) activity by increasing its affinity for the 3'-OH end of the primer-template and stabilizes POLB to those sites where LP-BER proceeds; endonuclease FEN1 cleavage activity on substrates with double, nick, or gap flaps of distinct sequences and lengths; and DNA ligase I (LIG1) on long-patch base excision repair substrates. The 9-1-1 complex is necessary for the recruitment of RHNO1 to sites of double-stranded breaks (DSB) occurring during the S phase. RAD9A possesses 3'-&gt;5' double stranded DNA exonuclease activity.</text>
</comment>
<dbReference type="PANTHER" id="PTHR15237:SF0">
    <property type="entry name" value="CELL CYCLE CHECKPOINT CONTROL PROTEIN"/>
    <property type="match status" value="1"/>
</dbReference>
<dbReference type="AlphaFoldDB" id="A0A6F9DQU4"/>
<evidence type="ECO:0000256" key="3">
    <source>
        <dbReference type="ARBA" id="ARBA00022553"/>
    </source>
</evidence>
<feature type="region of interest" description="Disordered" evidence="11">
    <location>
        <begin position="282"/>
        <end position="340"/>
    </location>
</feature>
<name>A0A6F9DQU4_9ASCI</name>
<evidence type="ECO:0000256" key="11">
    <source>
        <dbReference type="SAM" id="MobiDB-lite"/>
    </source>
</evidence>
<dbReference type="InterPro" id="IPR046938">
    <property type="entry name" value="DNA_clamp_sf"/>
</dbReference>
<dbReference type="InterPro" id="IPR007268">
    <property type="entry name" value="Rad9/Ddc1"/>
</dbReference>
<evidence type="ECO:0000256" key="7">
    <source>
        <dbReference type="ARBA" id="ARBA00022839"/>
    </source>
</evidence>
<sequence>MKCVLPAVNVKLFAKAVHCLAKIGSEIYFEPLENGLALKTVNSSRSAYVCFLFHQPMFQTYEYEPTSSENGTLSEDVESDGFRCKIAVKTMLQVFKSLSTIERSVESCDINFDGENCKLVFQLKCRHGITKTHHLTYQECESLQAVFAKDLSPNILKCEHKLLTDVAANFSTGLEEISMCVTPCQVNLKSFVNEDDENAKIMRTEMTLNPEEFSDFQIGVDTEVTFCLKDLRAILAFCDVAGTTLEMHFEIGGKPLIISTEQEHYFRANFVMATVANDEDSISQQAEKSNNVNFSSNTRNRSRTTASRKHGSHAAPPRKISPKKKSSTLNNGHRSAMKMPVSKEVDLTTCEHEISPEIPDQNQMPVDDPEHSPPFKRIRSVFFEPSQNLPDHSIVVLAPDSDDDMGN</sequence>
<feature type="compositionally biased region" description="Low complexity" evidence="11">
    <location>
        <begin position="289"/>
        <end position="299"/>
    </location>
</feature>
<accession>A0A6F9DQU4</accession>
<dbReference type="InterPro" id="IPR026584">
    <property type="entry name" value="Rad9"/>
</dbReference>
<keyword evidence="5" id="KW-0227">DNA damage</keyword>
<evidence type="ECO:0000256" key="9">
    <source>
        <dbReference type="ARBA" id="ARBA00059283"/>
    </source>
</evidence>
<gene>
    <name evidence="12" type="primary">Rad9a</name>
</gene>
<dbReference type="GO" id="GO:0071479">
    <property type="term" value="P:cellular response to ionizing radiation"/>
    <property type="evidence" value="ECO:0007669"/>
    <property type="project" value="TreeGrafter"/>
</dbReference>
<evidence type="ECO:0000256" key="10">
    <source>
        <dbReference type="PIRNR" id="PIRNR009303"/>
    </source>
</evidence>
<dbReference type="GO" id="GO:0000076">
    <property type="term" value="P:DNA replication checkpoint signaling"/>
    <property type="evidence" value="ECO:0007669"/>
    <property type="project" value="TreeGrafter"/>
</dbReference>